<reference evidence="3" key="2">
    <citation type="submission" date="2025-08" db="UniProtKB">
        <authorList>
            <consortium name="RefSeq"/>
        </authorList>
    </citation>
    <scope>IDENTIFICATION</scope>
</reference>
<protein>
    <submittedName>
        <fullName evidence="3">Uncharacterized protein LOC104758738</fullName>
    </submittedName>
</protein>
<feature type="region of interest" description="Disordered" evidence="1">
    <location>
        <begin position="1"/>
        <end position="33"/>
    </location>
</feature>
<name>A0ABM1R5Q9_CAMSA</name>
<evidence type="ECO:0000313" key="2">
    <source>
        <dbReference type="Proteomes" id="UP000694864"/>
    </source>
</evidence>
<dbReference type="GeneID" id="104758738"/>
<sequence length="131" mass="14205">MVKASSKPSDSGSVSTKTSGDTGADVVFTAPPGFKPPEPKRFAIKSGKLFDVLGASIGLIFRFGTGVFVSGYSASFVSKEEIPADQYALCLRGLDGIFTFYDSIKAREDRSVIYKRTLVTQKLEPKLQKKQ</sequence>
<feature type="compositionally biased region" description="Polar residues" evidence="1">
    <location>
        <begin position="1"/>
        <end position="21"/>
    </location>
</feature>
<gene>
    <name evidence="3" type="primary">LOC104758738</name>
</gene>
<proteinExistence type="predicted"/>
<evidence type="ECO:0000256" key="1">
    <source>
        <dbReference type="SAM" id="MobiDB-lite"/>
    </source>
</evidence>
<dbReference type="RefSeq" id="XP_019094347.1">
    <property type="nucleotide sequence ID" value="XM_019238802.1"/>
</dbReference>
<accession>A0ABM1R5Q9</accession>
<dbReference type="Proteomes" id="UP000694864">
    <property type="component" value="Chromosome 17"/>
</dbReference>
<keyword evidence="2" id="KW-1185">Reference proteome</keyword>
<organism evidence="2 3">
    <name type="scientific">Camelina sativa</name>
    <name type="common">False flax</name>
    <name type="synonym">Myagrum sativum</name>
    <dbReference type="NCBI Taxonomy" id="90675"/>
    <lineage>
        <taxon>Eukaryota</taxon>
        <taxon>Viridiplantae</taxon>
        <taxon>Streptophyta</taxon>
        <taxon>Embryophyta</taxon>
        <taxon>Tracheophyta</taxon>
        <taxon>Spermatophyta</taxon>
        <taxon>Magnoliopsida</taxon>
        <taxon>eudicotyledons</taxon>
        <taxon>Gunneridae</taxon>
        <taxon>Pentapetalae</taxon>
        <taxon>rosids</taxon>
        <taxon>malvids</taxon>
        <taxon>Brassicales</taxon>
        <taxon>Brassicaceae</taxon>
        <taxon>Camelineae</taxon>
        <taxon>Camelina</taxon>
    </lineage>
</organism>
<evidence type="ECO:0000313" key="3">
    <source>
        <dbReference type="RefSeq" id="XP_019094347.1"/>
    </source>
</evidence>
<reference evidence="2" key="1">
    <citation type="journal article" date="2014" name="Nat. Commun.">
        <title>The emerging biofuel crop Camelina sativa retains a highly undifferentiated hexaploid genome structure.</title>
        <authorList>
            <person name="Kagale S."/>
            <person name="Koh C."/>
            <person name="Nixon J."/>
            <person name="Bollina V."/>
            <person name="Clarke W.E."/>
            <person name="Tuteja R."/>
            <person name="Spillane C."/>
            <person name="Robinson S.J."/>
            <person name="Links M.G."/>
            <person name="Clarke C."/>
            <person name="Higgins E.E."/>
            <person name="Huebert T."/>
            <person name="Sharpe A.G."/>
            <person name="Parkin I.A."/>
        </authorList>
    </citation>
    <scope>NUCLEOTIDE SEQUENCE [LARGE SCALE GENOMIC DNA]</scope>
    <source>
        <strain evidence="2">cv. DH55</strain>
    </source>
</reference>